<organism evidence="5 6">
    <name type="scientific">Bradyrhizobium oligotrophicum S58</name>
    <dbReference type="NCBI Taxonomy" id="1245469"/>
    <lineage>
        <taxon>Bacteria</taxon>
        <taxon>Pseudomonadati</taxon>
        <taxon>Pseudomonadota</taxon>
        <taxon>Alphaproteobacteria</taxon>
        <taxon>Hyphomicrobiales</taxon>
        <taxon>Nitrobacteraceae</taxon>
        <taxon>Bradyrhizobium</taxon>
    </lineage>
</organism>
<evidence type="ECO:0000256" key="4">
    <source>
        <dbReference type="ARBA" id="ARBA00022842"/>
    </source>
</evidence>
<evidence type="ECO:0000313" key="5">
    <source>
        <dbReference type="EMBL" id="BAM88829.1"/>
    </source>
</evidence>
<dbReference type="PANTHER" id="PTHR12629">
    <property type="entry name" value="DIPHOSPHOINOSITOL POLYPHOSPHATE PHOSPHOHYDROLASE"/>
    <property type="match status" value="1"/>
</dbReference>
<dbReference type="GO" id="GO:1901911">
    <property type="term" value="P:adenosine 5'-(hexahydrogen pentaphosphate) catabolic process"/>
    <property type="evidence" value="ECO:0007669"/>
    <property type="project" value="TreeGrafter"/>
</dbReference>
<proteinExistence type="predicted"/>
<reference evidence="5 6" key="1">
    <citation type="journal article" date="2013" name="Appl. Environ. Microbiol.">
        <title>Genome analysis suggests that the soil oligotrophic bacterium Agromonas oligotrophica (Bradyrhizobium oligotrophicum) is a nitrogen-fixing symbiont of Aeschynomene indica.</title>
        <authorList>
            <person name="Okubo T."/>
            <person name="Fukushima S."/>
            <person name="Itakura M."/>
            <person name="Oshima K."/>
            <person name="Longtonglang A."/>
            <person name="Teaumroong N."/>
            <person name="Mitsui H."/>
            <person name="Hattori M."/>
            <person name="Hattori R."/>
            <person name="Hattori T."/>
            <person name="Minamisawa K."/>
        </authorList>
    </citation>
    <scope>NUCLEOTIDE SEQUENCE [LARGE SCALE GENOMIC DNA]</scope>
    <source>
        <strain evidence="5 6">S58</strain>
    </source>
</reference>
<dbReference type="KEGG" id="aol:S58_28230"/>
<dbReference type="GO" id="GO:0034432">
    <property type="term" value="F:bis(5'-adenosyl)-pentaphosphatase activity"/>
    <property type="evidence" value="ECO:0007669"/>
    <property type="project" value="TreeGrafter"/>
</dbReference>
<dbReference type="EMBL" id="AP012603">
    <property type="protein sequence ID" value="BAM88829.1"/>
    <property type="molecule type" value="Genomic_DNA"/>
</dbReference>
<dbReference type="GO" id="GO:0071543">
    <property type="term" value="P:diphosphoinositol polyphosphate metabolic process"/>
    <property type="evidence" value="ECO:0007669"/>
    <property type="project" value="TreeGrafter"/>
</dbReference>
<dbReference type="Proteomes" id="UP000011841">
    <property type="component" value="Chromosome"/>
</dbReference>
<dbReference type="GO" id="GO:0046872">
    <property type="term" value="F:metal ion binding"/>
    <property type="evidence" value="ECO:0007669"/>
    <property type="project" value="UniProtKB-KW"/>
</dbReference>
<evidence type="ECO:0000256" key="1">
    <source>
        <dbReference type="ARBA" id="ARBA00001946"/>
    </source>
</evidence>
<dbReference type="CDD" id="cd04666">
    <property type="entry name" value="NUDIX_DIPP2_like_Nudt4"/>
    <property type="match status" value="1"/>
</dbReference>
<accession>M4Z651</accession>
<dbReference type="HOGENOM" id="CLU_037162_8_1_5"/>
<dbReference type="SUPFAM" id="SSF55811">
    <property type="entry name" value="Nudix"/>
    <property type="match status" value="1"/>
</dbReference>
<dbReference type="InterPro" id="IPR047198">
    <property type="entry name" value="DDP-like_NUDIX"/>
</dbReference>
<gene>
    <name evidence="5" type="ORF">S58_28230</name>
</gene>
<dbReference type="RefSeq" id="WP_015665951.1">
    <property type="nucleotide sequence ID" value="NC_020453.1"/>
</dbReference>
<dbReference type="AlphaFoldDB" id="M4Z651"/>
<comment type="cofactor">
    <cofactor evidence="1">
        <name>Mg(2+)</name>
        <dbReference type="ChEBI" id="CHEBI:18420"/>
    </cofactor>
</comment>
<keyword evidence="4" id="KW-0460">Magnesium</keyword>
<dbReference type="GO" id="GO:1901907">
    <property type="term" value="P:diadenosine pentaphosphate catabolic process"/>
    <property type="evidence" value="ECO:0007669"/>
    <property type="project" value="TreeGrafter"/>
</dbReference>
<dbReference type="PATRIC" id="fig|1245469.3.peg.2897"/>
<evidence type="ECO:0008006" key="7">
    <source>
        <dbReference type="Google" id="ProtNLM"/>
    </source>
</evidence>
<dbReference type="GO" id="GO:0034431">
    <property type="term" value="F:bis(5'-adenosyl)-hexaphosphatase activity"/>
    <property type="evidence" value="ECO:0007669"/>
    <property type="project" value="TreeGrafter"/>
</dbReference>
<dbReference type="Gene3D" id="3.90.79.10">
    <property type="entry name" value="Nucleoside Triphosphate Pyrophosphohydrolase"/>
    <property type="match status" value="1"/>
</dbReference>
<dbReference type="GO" id="GO:0008486">
    <property type="term" value="F:diphosphoinositol-polyphosphate diphosphatase activity"/>
    <property type="evidence" value="ECO:0007669"/>
    <property type="project" value="TreeGrafter"/>
</dbReference>
<name>M4Z651_9BRAD</name>
<dbReference type="eggNOG" id="COG0494">
    <property type="taxonomic scope" value="Bacteria"/>
</dbReference>
<dbReference type="GO" id="GO:0000298">
    <property type="term" value="F:endopolyphosphatase activity"/>
    <property type="evidence" value="ECO:0007669"/>
    <property type="project" value="TreeGrafter"/>
</dbReference>
<dbReference type="GO" id="GO:0005737">
    <property type="term" value="C:cytoplasm"/>
    <property type="evidence" value="ECO:0007669"/>
    <property type="project" value="TreeGrafter"/>
</dbReference>
<evidence type="ECO:0000256" key="2">
    <source>
        <dbReference type="ARBA" id="ARBA00022723"/>
    </source>
</evidence>
<keyword evidence="6" id="KW-1185">Reference proteome</keyword>
<evidence type="ECO:0000313" key="6">
    <source>
        <dbReference type="Proteomes" id="UP000011841"/>
    </source>
</evidence>
<dbReference type="PANTHER" id="PTHR12629:SF0">
    <property type="entry name" value="DIPHOSPHOINOSITOL-POLYPHOSPHATE DIPHOSPHATASE"/>
    <property type="match status" value="1"/>
</dbReference>
<dbReference type="GeneID" id="301816701"/>
<dbReference type="InterPro" id="IPR015797">
    <property type="entry name" value="NUDIX_hydrolase-like_dom_sf"/>
</dbReference>
<evidence type="ECO:0000256" key="3">
    <source>
        <dbReference type="ARBA" id="ARBA00022801"/>
    </source>
</evidence>
<keyword evidence="3" id="KW-0378">Hydrolase</keyword>
<sequence>MKYKQFAALPFRVEASELSILLITTRRKRRWSVPKGSPMLCKRPHRVAAIEAYEEAGLRGKIGRQALGRFKHSKRKGKRRILCEVALYPLQVKKQHGRFPERGQRKLIWLPASQAARRVHRGKLRRLIESFARVHAKRH</sequence>
<dbReference type="OrthoDB" id="7066910at2"/>
<protein>
    <recommendedName>
        <fullName evidence="7">Nudix hydrolase domain-containing protein</fullName>
    </recommendedName>
</protein>
<dbReference type="GO" id="GO:1901909">
    <property type="term" value="P:diadenosine hexaphosphate catabolic process"/>
    <property type="evidence" value="ECO:0007669"/>
    <property type="project" value="TreeGrafter"/>
</dbReference>
<keyword evidence="2" id="KW-0479">Metal-binding</keyword>